<proteinExistence type="predicted"/>
<dbReference type="AlphaFoldDB" id="A0A1S2LMK2"/>
<name>A0A1S2LMK2_9BACI</name>
<comment type="caution">
    <text evidence="1">The sequence shown here is derived from an EMBL/GenBank/DDBJ whole genome shotgun (WGS) entry which is preliminary data.</text>
</comment>
<dbReference type="Proteomes" id="UP000179524">
    <property type="component" value="Unassembled WGS sequence"/>
</dbReference>
<keyword evidence="2" id="KW-1185">Reference proteome</keyword>
<dbReference type="RefSeq" id="WP_071309975.1">
    <property type="nucleotide sequence ID" value="NZ_MLQR01000030.1"/>
</dbReference>
<sequence length="572" mass="62305">MSIEIFKLFGSIMVDSDKANKSISKTEKNAKGLGGRFVDGVKTAGKWGLAIGGAAIAAGGAMFAMATKAGNAADRLLDLKAITGMSTDEIQRWEKVTKVAGVSADAMTNASQKLTKSLDTMANEGGKGSDALETLGLSFEEISNMDADSRMDAITKSLSEIEDPTERARIGTDLLGGSWKEIAPVVDMGAEAMEKAKASANIISEEDLNKANDFRITVAEMKDQAEFLFMSLALKVIPIMQSLMDWIQAHMPQIEAITSKAFEIISQVIDVAVDMFKTHLIPVFQSMKDWVVENLPVIQAFFETAFSYIQEIIQVFVNLALKWWSIFGDTLVKNAKTAFNTIVTVVQSIFGILRGLLDAFIGLFTGDWQRMGDGLKLIWENLWNGINAYLSGVWNILSTTFSNLWGHISGWFTGLKGDALQWGKNMIDGFVDGIKSMGTKVAQAAEDVVKKAGEFLKFWSPAKKGEGRFIVHWGRNMIDGFLDGVEDMIPEAQSTMNAVVGSMQPGSTSKNGSIINSNSSTRMEELLIDLIQAVKDGQVLNIDGKTFAKITGDYTDIEGGVRVRRSQRGLAT</sequence>
<accession>A0A1S2LMK2</accession>
<organism evidence="1 2">
    <name type="scientific">Anaerobacillus alkalilacustris</name>
    <dbReference type="NCBI Taxonomy" id="393763"/>
    <lineage>
        <taxon>Bacteria</taxon>
        <taxon>Bacillati</taxon>
        <taxon>Bacillota</taxon>
        <taxon>Bacilli</taxon>
        <taxon>Bacillales</taxon>
        <taxon>Bacillaceae</taxon>
        <taxon>Anaerobacillus</taxon>
    </lineage>
</organism>
<protein>
    <recommendedName>
        <fullName evidence="3">Phage tail tape measure protein</fullName>
    </recommendedName>
</protein>
<dbReference type="EMBL" id="MLQR01000030">
    <property type="protein sequence ID" value="OIJ12655.1"/>
    <property type="molecule type" value="Genomic_DNA"/>
</dbReference>
<reference evidence="1 2" key="1">
    <citation type="submission" date="2016-10" db="EMBL/GenBank/DDBJ databases">
        <title>Draft genome sequences of four alkaliphilic bacteria belonging to the Anaerobacillus genus.</title>
        <authorList>
            <person name="Bassil N.M."/>
            <person name="Lloyd J.R."/>
        </authorList>
    </citation>
    <scope>NUCLEOTIDE SEQUENCE [LARGE SCALE GENOMIC DNA]</scope>
    <source>
        <strain evidence="1 2">DSM 18345</strain>
    </source>
</reference>
<gene>
    <name evidence="1" type="ORF">BKP37_12695</name>
</gene>
<dbReference type="OrthoDB" id="28713at2"/>
<evidence type="ECO:0000313" key="1">
    <source>
        <dbReference type="EMBL" id="OIJ12655.1"/>
    </source>
</evidence>
<evidence type="ECO:0008006" key="3">
    <source>
        <dbReference type="Google" id="ProtNLM"/>
    </source>
</evidence>
<evidence type="ECO:0000313" key="2">
    <source>
        <dbReference type="Proteomes" id="UP000179524"/>
    </source>
</evidence>